<sequence>MIQSYLLPNCDFPYRSNEFLFPFCLVILFGAVCSFKFTKPDCRGNTTFGGYNNCRLRCDNLNNPPRFCPQFLLEGCTCKTGYIPVDKSYNPLKPFTPKVQSFETAEILCCNHLSFMLRQSKVSSVVFIGQSDRDSLPRNCDLCLESNMKFPFPFCLVIFFDGVCSLQFTKPDCHGNTTAEGYNNCGLRCDNLNNPPLFCPQFLLEGCTCKTGYIPVDRSYNPLKCVKREDCPK</sequence>
<accession>A0A8T0DXK6</accession>
<evidence type="ECO:0008006" key="3">
    <source>
        <dbReference type="Google" id="ProtNLM"/>
    </source>
</evidence>
<dbReference type="Gene3D" id="2.10.25.10">
    <property type="entry name" value="Laminin"/>
    <property type="match status" value="1"/>
</dbReference>
<evidence type="ECO:0000313" key="2">
    <source>
        <dbReference type="Proteomes" id="UP000807504"/>
    </source>
</evidence>
<dbReference type="EMBL" id="JABXBU010002231">
    <property type="protein sequence ID" value="KAF8763248.1"/>
    <property type="molecule type" value="Genomic_DNA"/>
</dbReference>
<reference evidence="1" key="2">
    <citation type="submission" date="2020-06" db="EMBL/GenBank/DDBJ databases">
        <authorList>
            <person name="Sheffer M."/>
        </authorList>
    </citation>
    <scope>NUCLEOTIDE SEQUENCE</scope>
</reference>
<dbReference type="InterPro" id="IPR036084">
    <property type="entry name" value="Ser_inhib-like_sf"/>
</dbReference>
<reference evidence="1" key="1">
    <citation type="journal article" date="2020" name="bioRxiv">
        <title>Chromosome-level reference genome of the European wasp spider Argiope bruennichi: a resource for studies on range expansion and evolutionary adaptation.</title>
        <authorList>
            <person name="Sheffer M.M."/>
            <person name="Hoppe A."/>
            <person name="Krehenwinkel H."/>
            <person name="Uhl G."/>
            <person name="Kuss A.W."/>
            <person name="Jensen L."/>
            <person name="Jensen C."/>
            <person name="Gillespie R.G."/>
            <person name="Hoff K.J."/>
            <person name="Prost S."/>
        </authorList>
    </citation>
    <scope>NUCLEOTIDE SEQUENCE</scope>
</reference>
<gene>
    <name evidence="1" type="ORF">HNY73_021450</name>
</gene>
<keyword evidence="2" id="KW-1185">Reference proteome</keyword>
<evidence type="ECO:0000313" key="1">
    <source>
        <dbReference type="EMBL" id="KAF8763248.1"/>
    </source>
</evidence>
<organism evidence="1 2">
    <name type="scientific">Argiope bruennichi</name>
    <name type="common">Wasp spider</name>
    <name type="synonym">Aranea bruennichi</name>
    <dbReference type="NCBI Taxonomy" id="94029"/>
    <lineage>
        <taxon>Eukaryota</taxon>
        <taxon>Metazoa</taxon>
        <taxon>Ecdysozoa</taxon>
        <taxon>Arthropoda</taxon>
        <taxon>Chelicerata</taxon>
        <taxon>Arachnida</taxon>
        <taxon>Araneae</taxon>
        <taxon>Araneomorphae</taxon>
        <taxon>Entelegynae</taxon>
        <taxon>Araneoidea</taxon>
        <taxon>Araneidae</taxon>
        <taxon>Argiope</taxon>
    </lineage>
</organism>
<dbReference type="AlphaFoldDB" id="A0A8T0DXK6"/>
<protein>
    <recommendedName>
        <fullName evidence="3">TIL domain-containing protein</fullName>
    </recommendedName>
</protein>
<proteinExistence type="predicted"/>
<dbReference type="SUPFAM" id="SSF57567">
    <property type="entry name" value="Serine protease inhibitors"/>
    <property type="match status" value="2"/>
</dbReference>
<dbReference type="Proteomes" id="UP000807504">
    <property type="component" value="Unassembled WGS sequence"/>
</dbReference>
<comment type="caution">
    <text evidence="1">The sequence shown here is derived from an EMBL/GenBank/DDBJ whole genome shotgun (WGS) entry which is preliminary data.</text>
</comment>
<name>A0A8T0DXK6_ARGBR</name>